<feature type="transmembrane region" description="Helical" evidence="5">
    <location>
        <begin position="113"/>
        <end position="133"/>
    </location>
</feature>
<feature type="transmembrane region" description="Helical" evidence="5">
    <location>
        <begin position="185"/>
        <end position="203"/>
    </location>
</feature>
<evidence type="ECO:0000313" key="6">
    <source>
        <dbReference type="EMBL" id="MEE2525790.1"/>
    </source>
</evidence>
<dbReference type="Gene3D" id="1.20.1530.20">
    <property type="match status" value="1"/>
</dbReference>
<dbReference type="Proteomes" id="UP001354971">
    <property type="component" value="Unassembled WGS sequence"/>
</dbReference>
<comment type="caution">
    <text evidence="6">The sequence shown here is derived from an EMBL/GenBank/DDBJ whole genome shotgun (WGS) entry which is preliminary data.</text>
</comment>
<evidence type="ECO:0000313" key="7">
    <source>
        <dbReference type="Proteomes" id="UP001354971"/>
    </source>
</evidence>
<feature type="transmembrane region" description="Helical" evidence="5">
    <location>
        <begin position="80"/>
        <end position="101"/>
    </location>
</feature>
<feature type="transmembrane region" description="Helical" evidence="5">
    <location>
        <begin position="215"/>
        <end position="235"/>
    </location>
</feature>
<feature type="transmembrane region" description="Helical" evidence="5">
    <location>
        <begin position="153"/>
        <end position="173"/>
    </location>
</feature>
<proteinExistence type="predicted"/>
<organism evidence="6 7">
    <name type="scientific">Hyphobacterium lacteum</name>
    <dbReference type="NCBI Taxonomy" id="3116575"/>
    <lineage>
        <taxon>Bacteria</taxon>
        <taxon>Pseudomonadati</taxon>
        <taxon>Pseudomonadota</taxon>
        <taxon>Alphaproteobacteria</taxon>
        <taxon>Maricaulales</taxon>
        <taxon>Maricaulaceae</taxon>
        <taxon>Hyphobacterium</taxon>
    </lineage>
</organism>
<keyword evidence="7" id="KW-1185">Reference proteome</keyword>
<reference evidence="6 7" key="1">
    <citation type="submission" date="2024-01" db="EMBL/GenBank/DDBJ databases">
        <title>Hyphobacterium bacterium isolated from marine sediment.</title>
        <authorList>
            <person name="Zhao S."/>
        </authorList>
    </citation>
    <scope>NUCLEOTIDE SEQUENCE [LARGE SCALE GENOMIC DNA]</scope>
    <source>
        <strain evidence="7">HN65</strain>
    </source>
</reference>
<dbReference type="PANTHER" id="PTHR10361">
    <property type="entry name" value="SODIUM-BILE ACID COTRANSPORTER"/>
    <property type="match status" value="1"/>
</dbReference>
<evidence type="ECO:0000256" key="1">
    <source>
        <dbReference type="ARBA" id="ARBA00004141"/>
    </source>
</evidence>
<sequence>MTDAAAIDAIQVTVGQGSRIGLTISLAVMIFSVALTLKPEDFAFLGRRPKMFLGGLSTQIIGLPLMSIGLAHLLAPTPSIAFGMIVVACCPGGNVSNLLVLMARGNAAYSVSLTAASSALAFIVTPIAILGWSSLYPPTAELIRSVDVDMLPFVLQTGMALGFPLAIGMLMSTFRPKWAALIQPFVYALAICILILLVAVGIWSNWELLLASSYLIAPVAIIHNASAFALGALMGRMLSLDNGSRRALAFEIGIQNAGLGLVILLTQFPTLGGAAAVVGFWSLWHLAAGMILAGGFRLWDRYSRSARV</sequence>
<keyword evidence="4 5" id="KW-0472">Membrane</keyword>
<keyword evidence="2 5" id="KW-0812">Transmembrane</keyword>
<accession>A0ABU7LPD8</accession>
<gene>
    <name evidence="6" type="ORF">V0U79_05380</name>
</gene>
<dbReference type="Pfam" id="PF01758">
    <property type="entry name" value="SBF"/>
    <property type="match status" value="1"/>
</dbReference>
<feature type="transmembrane region" description="Helical" evidence="5">
    <location>
        <begin position="51"/>
        <end position="74"/>
    </location>
</feature>
<dbReference type="InterPro" id="IPR002657">
    <property type="entry name" value="BilAc:Na_symport/Acr3"/>
</dbReference>
<comment type="subcellular location">
    <subcellularLocation>
        <location evidence="1">Membrane</location>
        <topology evidence="1">Multi-pass membrane protein</topology>
    </subcellularLocation>
</comment>
<dbReference type="RefSeq" id="WP_330198454.1">
    <property type="nucleotide sequence ID" value="NZ_JAZDRP010000003.1"/>
</dbReference>
<feature type="transmembrane region" description="Helical" evidence="5">
    <location>
        <begin position="247"/>
        <end position="268"/>
    </location>
</feature>
<evidence type="ECO:0000256" key="3">
    <source>
        <dbReference type="ARBA" id="ARBA00022989"/>
    </source>
</evidence>
<dbReference type="PANTHER" id="PTHR10361:SF28">
    <property type="entry name" value="P3 PROTEIN-RELATED"/>
    <property type="match status" value="1"/>
</dbReference>
<dbReference type="EMBL" id="JAZDRP010000003">
    <property type="protein sequence ID" value="MEE2525790.1"/>
    <property type="molecule type" value="Genomic_DNA"/>
</dbReference>
<protein>
    <submittedName>
        <fullName evidence="6">Bile acid:sodium symporter</fullName>
    </submittedName>
</protein>
<keyword evidence="3 5" id="KW-1133">Transmembrane helix</keyword>
<dbReference type="InterPro" id="IPR038770">
    <property type="entry name" value="Na+/solute_symporter_sf"/>
</dbReference>
<feature type="transmembrane region" description="Helical" evidence="5">
    <location>
        <begin position="20"/>
        <end position="39"/>
    </location>
</feature>
<evidence type="ECO:0000256" key="5">
    <source>
        <dbReference type="SAM" id="Phobius"/>
    </source>
</evidence>
<evidence type="ECO:0000256" key="2">
    <source>
        <dbReference type="ARBA" id="ARBA00022692"/>
    </source>
</evidence>
<name>A0ABU7LPD8_9PROT</name>
<feature type="transmembrane region" description="Helical" evidence="5">
    <location>
        <begin position="274"/>
        <end position="299"/>
    </location>
</feature>
<dbReference type="InterPro" id="IPR004710">
    <property type="entry name" value="Bilac:Na_transpt"/>
</dbReference>
<evidence type="ECO:0000256" key="4">
    <source>
        <dbReference type="ARBA" id="ARBA00023136"/>
    </source>
</evidence>